<keyword evidence="7" id="KW-1185">Reference proteome</keyword>
<feature type="region of interest" description="Disordered" evidence="4">
    <location>
        <begin position="1122"/>
        <end position="1167"/>
    </location>
</feature>
<feature type="region of interest" description="Disordered" evidence="4">
    <location>
        <begin position="985"/>
        <end position="1016"/>
    </location>
</feature>
<keyword evidence="1" id="KW-0479">Metal-binding</keyword>
<dbReference type="Gene3D" id="3.30.40.100">
    <property type="match status" value="1"/>
</dbReference>
<feature type="region of interest" description="Disordered" evidence="4">
    <location>
        <begin position="475"/>
        <end position="494"/>
    </location>
</feature>
<name>J3M6H5_ORYBR</name>
<evidence type="ECO:0000313" key="7">
    <source>
        <dbReference type="Proteomes" id="UP000006038"/>
    </source>
</evidence>
<dbReference type="OMA" id="VRRNICN"/>
<feature type="compositionally biased region" description="Basic and acidic residues" evidence="4">
    <location>
        <begin position="786"/>
        <end position="801"/>
    </location>
</feature>
<feature type="compositionally biased region" description="Basic and acidic residues" evidence="4">
    <location>
        <begin position="475"/>
        <end position="488"/>
    </location>
</feature>
<protein>
    <recommendedName>
        <fullName evidence="5">CW-type domain-containing protein</fullName>
    </recommendedName>
</protein>
<dbReference type="EnsemblPlants" id="OB05G21990.1">
    <property type="protein sequence ID" value="OB05G21990.1"/>
    <property type="gene ID" value="OB05G21990"/>
</dbReference>
<reference evidence="6" key="1">
    <citation type="journal article" date="2013" name="Nat. Commun.">
        <title>Whole-genome sequencing of Oryza brachyantha reveals mechanisms underlying Oryza genome evolution.</title>
        <authorList>
            <person name="Chen J."/>
            <person name="Huang Q."/>
            <person name="Gao D."/>
            <person name="Wang J."/>
            <person name="Lang Y."/>
            <person name="Liu T."/>
            <person name="Li B."/>
            <person name="Bai Z."/>
            <person name="Luis Goicoechea J."/>
            <person name="Liang C."/>
            <person name="Chen C."/>
            <person name="Zhang W."/>
            <person name="Sun S."/>
            <person name="Liao Y."/>
            <person name="Zhang X."/>
            <person name="Yang L."/>
            <person name="Song C."/>
            <person name="Wang M."/>
            <person name="Shi J."/>
            <person name="Liu G."/>
            <person name="Liu J."/>
            <person name="Zhou H."/>
            <person name="Zhou W."/>
            <person name="Yu Q."/>
            <person name="An N."/>
            <person name="Chen Y."/>
            <person name="Cai Q."/>
            <person name="Wang B."/>
            <person name="Liu B."/>
            <person name="Min J."/>
            <person name="Huang Y."/>
            <person name="Wu H."/>
            <person name="Li Z."/>
            <person name="Zhang Y."/>
            <person name="Yin Y."/>
            <person name="Song W."/>
            <person name="Jiang J."/>
            <person name="Jackson S.A."/>
            <person name="Wing R.A."/>
            <person name="Wang J."/>
            <person name="Chen M."/>
        </authorList>
    </citation>
    <scope>NUCLEOTIDE SEQUENCE [LARGE SCALE GENOMIC DNA]</scope>
    <source>
        <strain evidence="6">cv. IRGC 101232</strain>
    </source>
</reference>
<dbReference type="Pfam" id="PF07496">
    <property type="entry name" value="zf-CW"/>
    <property type="match status" value="1"/>
</dbReference>
<feature type="compositionally biased region" description="Basic and acidic residues" evidence="4">
    <location>
        <begin position="744"/>
        <end position="754"/>
    </location>
</feature>
<evidence type="ECO:0000256" key="2">
    <source>
        <dbReference type="ARBA" id="ARBA00022771"/>
    </source>
</evidence>
<dbReference type="PROSITE" id="PS51050">
    <property type="entry name" value="ZF_CW"/>
    <property type="match status" value="1"/>
</dbReference>
<proteinExistence type="predicted"/>
<dbReference type="PANTHER" id="PTHR46524:SF2">
    <property type="entry name" value="CYSTEINE-TRYPTOPHAN DOMAIN-CONTAINING ZINC FINGER PROTEIN 5"/>
    <property type="match status" value="1"/>
</dbReference>
<evidence type="ECO:0000256" key="3">
    <source>
        <dbReference type="ARBA" id="ARBA00022833"/>
    </source>
</evidence>
<feature type="region of interest" description="Disordered" evidence="4">
    <location>
        <begin position="744"/>
        <end position="858"/>
    </location>
</feature>
<dbReference type="InterPro" id="IPR055300">
    <property type="entry name" value="CWZF3/5/7"/>
</dbReference>
<evidence type="ECO:0000256" key="4">
    <source>
        <dbReference type="SAM" id="MobiDB-lite"/>
    </source>
</evidence>
<reference evidence="6" key="2">
    <citation type="submission" date="2013-04" db="UniProtKB">
        <authorList>
            <consortium name="EnsemblPlants"/>
        </authorList>
    </citation>
    <scope>IDENTIFICATION</scope>
</reference>
<dbReference type="InterPro" id="IPR011124">
    <property type="entry name" value="Znf_CW"/>
</dbReference>
<dbReference type="eggNOG" id="ENOG502SC6K">
    <property type="taxonomic scope" value="Eukaryota"/>
</dbReference>
<dbReference type="Pfam" id="PF24756">
    <property type="entry name" value="THD_CWZF3-5-7"/>
    <property type="match status" value="1"/>
</dbReference>
<dbReference type="Gramene" id="OB05G21990.1">
    <property type="protein sequence ID" value="OB05G21990.1"/>
    <property type="gene ID" value="OB05G21990"/>
</dbReference>
<evidence type="ECO:0000313" key="6">
    <source>
        <dbReference type="EnsemblPlants" id="OB05G21990.1"/>
    </source>
</evidence>
<feature type="domain" description="CW-type" evidence="5">
    <location>
        <begin position="623"/>
        <end position="676"/>
    </location>
</feature>
<organism evidence="6">
    <name type="scientific">Oryza brachyantha</name>
    <name type="common">malo sina</name>
    <dbReference type="NCBI Taxonomy" id="4533"/>
    <lineage>
        <taxon>Eukaryota</taxon>
        <taxon>Viridiplantae</taxon>
        <taxon>Streptophyta</taxon>
        <taxon>Embryophyta</taxon>
        <taxon>Tracheophyta</taxon>
        <taxon>Spermatophyta</taxon>
        <taxon>Magnoliopsida</taxon>
        <taxon>Liliopsida</taxon>
        <taxon>Poales</taxon>
        <taxon>Poaceae</taxon>
        <taxon>BOP clade</taxon>
        <taxon>Oryzoideae</taxon>
        <taxon>Oryzeae</taxon>
        <taxon>Oryzinae</taxon>
        <taxon>Oryza</taxon>
    </lineage>
</organism>
<dbReference type="Proteomes" id="UP000006038">
    <property type="component" value="Chromosome 5"/>
</dbReference>
<feature type="compositionally biased region" description="Polar residues" evidence="4">
    <location>
        <begin position="995"/>
        <end position="1009"/>
    </location>
</feature>
<dbReference type="PANTHER" id="PTHR46524">
    <property type="entry name" value="CW-TYPE ZINC FINGER"/>
    <property type="match status" value="1"/>
</dbReference>
<evidence type="ECO:0000259" key="5">
    <source>
        <dbReference type="PROSITE" id="PS51050"/>
    </source>
</evidence>
<accession>J3M6H5</accession>
<dbReference type="STRING" id="4533.J3M6H5"/>
<keyword evidence="2" id="KW-0863">Zinc-finger</keyword>
<dbReference type="HOGENOM" id="CLU_004323_1_0_1"/>
<evidence type="ECO:0000256" key="1">
    <source>
        <dbReference type="ARBA" id="ARBA00022723"/>
    </source>
</evidence>
<sequence>MVGGGGRKRRREEEEVVVVAGRSRGAVVARHEERELDGDASAGGRRSRGDELLDPDQLTYIDEKLQNVLGHFQKKFEGGVSAENLGSQYGGYGSFLPTYQQSPASFQSRSTAVLPNHGSASRSPYMPLESAEENPFVKHAIDSRTKNNYGQRMSTENYYSQQYSGPEQKTAKIRIKVNNKCLARNNAAIYSGLGLDISPSSSIDDSPQGSIEAPESKILPDESADAIFQIMTHHSVPGGFLLSPLPENVLGLRKKSTAVTKKHEAPAYDNNKSELQRNCCHRTSAAPDNNYQLVKKIKCDEQRGHLSKFENSACIHNNATIMKKGTKPELQDISEDTDLIRLPRSAKIDKHAIGESADFMAETSGHLKETKNGPFKGKRSTESSLSIIHVKADNLANDDIHPKGNGNIRITLVRNAFKYSRKENKMEHSLVDGFSHKIKSDERNDQFVATSSQLQIDPPKKISLKRDKWKVVRAKDEPSQYKSKESRSLADAGSMGTTEIVAGNSSELLIGKKVSSLQASLSRKKIKVKTHKTPSYGTPKKPNGDFERDALDHRIDSSCIHLEDKSLKTGSETVTAGLTDKHFSGGGNDEDHKISPMLVDKSVPMPSRCKNETAESSMATPAPKPFDQWVCCDKCETWRLLPYGMNPDILPKKWRCSMQSWLPGMNNCKASGDETNRAVRALYMVPAPENNIVFDSRYDTAALFRSNDAVIASDNLRMAKMSKSSVKLDAPRNPDDLDCFPKLREKQKRLEPSDKGQTFAKDQMHPKGKSSGSDYDNLIKSKKLKKVYDKPPKNHPPEFESKSSPSTKETLKELPKHSNISPGMGMYASPSSSKRFCDGDNIFSNRRTRASDTRQSDLQDLSIKKNKSKQMQLKHHGPYPLACDAFAKHVVNEALSESNAAKERPVSDLKYVEVNDHEKSAHARGPFSGMDSNAIYGEKEGLGEKNLENMYFQHPLLSESSVRRNICNVQASTAATSSSSKVSSSHKIIPDFQETRTSPVESVSSSPLRTSEKKNFDRHRTNSCTVAGILHSQELAKTGASCSKEKYGFECGSGHTNPHVSGCSNGDMHQDAWEDGDLQKDKQDLLTNGLCNSRSSGLGIRHDQGQLNPVVDQKVNLHVLSIHGNGDFRRPTPNQSGKTLSQYNSNQTDQTKMSSGKQPTQAKPDKGNVEYRYLKTNPSTVEGSKLLPGLNNRVNGNTSYKAKQSNKSVAKNMKHAILNADASIQSNASVLLKEARDLKHLSDRLKGKGDDLESANMCFEACLKFLYVASIKETPGIDSSKQGDTLNIMTLYSATGNLCGFCAREFERLKKMANAALAYKCVEVAYMKAAFYKHPGASKNSHELQAAYMMAPPAESPSSSASDVDNLNNPITVAKIAITRDLCSFQISKNSISRNNHHLMGLLAYAEDTNYAFEGTRKSQSAFSAYISGLKKDQSDGIGLLRDALNFNFHNVKGLLQLIHIQVGNVSMSFYNRCLQYGWKRLQWDNVEPNNLCPSSYGSIDLSMKLWRRIITQLPSEQTCRGWRSEVILPPPLTPIFVYMYAN</sequence>
<dbReference type="GO" id="GO:0008270">
    <property type="term" value="F:zinc ion binding"/>
    <property type="evidence" value="ECO:0007669"/>
    <property type="project" value="UniProtKB-KW"/>
</dbReference>
<keyword evidence="3" id="KW-0862">Zinc</keyword>
<feature type="compositionally biased region" description="Polar residues" evidence="4">
    <location>
        <begin position="1132"/>
        <end position="1161"/>
    </location>
</feature>
<feature type="region of interest" description="Disordered" evidence="4">
    <location>
        <begin position="29"/>
        <end position="52"/>
    </location>
</feature>
<dbReference type="InterPro" id="IPR056406">
    <property type="entry name" value="THD_CWZF3/5/7"/>
</dbReference>